<evidence type="ECO:0008006" key="5">
    <source>
        <dbReference type="Google" id="ProtNLM"/>
    </source>
</evidence>
<keyword evidence="1" id="KW-0175">Coiled coil</keyword>
<evidence type="ECO:0000256" key="2">
    <source>
        <dbReference type="SAM" id="SignalP"/>
    </source>
</evidence>
<organism evidence="3 4">
    <name type="scientific">Mycoplasma seminis</name>
    <dbReference type="NCBI Taxonomy" id="512749"/>
    <lineage>
        <taxon>Bacteria</taxon>
        <taxon>Bacillati</taxon>
        <taxon>Mycoplasmatota</taxon>
        <taxon>Mollicutes</taxon>
        <taxon>Mycoplasmataceae</taxon>
        <taxon>Mycoplasma</taxon>
    </lineage>
</organism>
<evidence type="ECO:0000256" key="1">
    <source>
        <dbReference type="SAM" id="Coils"/>
    </source>
</evidence>
<dbReference type="Proteomes" id="UP001237011">
    <property type="component" value="Chromosome"/>
</dbReference>
<feature type="coiled-coil region" evidence="1">
    <location>
        <begin position="168"/>
        <end position="195"/>
    </location>
</feature>
<accession>A0ABY9HBF5</accession>
<feature type="signal peptide" evidence="2">
    <location>
        <begin position="1"/>
        <end position="21"/>
    </location>
</feature>
<reference evidence="3" key="1">
    <citation type="submission" date="2023-08" db="EMBL/GenBank/DDBJ databases">
        <title>Complete genome sequence of Mycoplasma seminis 2200.</title>
        <authorList>
            <person name="Spergser J."/>
        </authorList>
    </citation>
    <scope>NUCLEOTIDE SEQUENCE [LARGE SCALE GENOMIC DNA]</scope>
    <source>
        <strain evidence="3">2200</strain>
    </source>
</reference>
<gene>
    <name evidence="3" type="ORF">Q8852_01335</name>
</gene>
<evidence type="ECO:0000313" key="3">
    <source>
        <dbReference type="EMBL" id="WLP85776.1"/>
    </source>
</evidence>
<evidence type="ECO:0000313" key="4">
    <source>
        <dbReference type="Proteomes" id="UP001237011"/>
    </source>
</evidence>
<protein>
    <recommendedName>
        <fullName evidence="5">Lipoprotein</fullName>
    </recommendedName>
</protein>
<feature type="chain" id="PRO_5047431154" description="Lipoprotein" evidence="2">
    <location>
        <begin position="22"/>
        <end position="1026"/>
    </location>
</feature>
<dbReference type="EMBL" id="CP132191">
    <property type="protein sequence ID" value="WLP85776.1"/>
    <property type="molecule type" value="Genomic_DNA"/>
</dbReference>
<keyword evidence="4" id="KW-1185">Reference proteome</keyword>
<feature type="coiled-coil region" evidence="1">
    <location>
        <begin position="810"/>
        <end position="837"/>
    </location>
</feature>
<proteinExistence type="predicted"/>
<sequence length="1026" mass="118162">MKKINKVILALALGASSLPIALSVSCQTQSESTSKLASERDFKAALIARDLRDIQRLSSDDYANFNSQLQVIKSKDADNLTKQDIKTLSDLATAVADKLSTLSSGDNHRKQDLINKKMKEVALLKQNVDILKDEVSKLGGNPDDLLVKDIDSIIPGEGDDNIDSSVSSAQLEKVKEKLRQQIALLEYQKANLEFIKSKYVKRAPSAIEAIRLVQSLNRYIIDTIRVKYKDRYESNKDLINNQATMIETHLKEVNDIELSYTNSNRVYNVLREAMNFSSLIQGFIIPDGKNVTDIEIPFKKSDAIEELFEWRIKDLEKLLEALKSQDTNETYKAKTIAEYKTLGQETLKEKAKEMKIENFETKSVEELATEIYTLVKAAQKDLVQKILDTYKMAKTEGKNLTDQITRYIFLDQKAWSKHIQNPSTPDEFFPSFGVGFKVSTFPLLNQIIDLEALKEFDAIVKKVQGDYKVFFQKNAGYLTSIKYEKFYDEYKKQLVDIVRYNLIQDIFTKKGIAGYLYSLKDQLSNFEIRDIEKESQQLNTRITELKRKTDLLFNSKIRNKWNEILEDGKDNKTIGKTYRMLFTYFNRAKVNAARNLNVKNPTIADLFDKLLEYEKLNDELNSAVFLLEYFKGLGINQSDEKITKYLNLDALAEKYNNKIEENEKYIEKLTPKTQAIEKLAEQFANIKVNDLTDANAMEQNKTNIDLLDKFIKSINDQKVIAEGYEKDRKFYFGYPEEAIDGKYKFNELIDKGVLKAENLLKELQEIKEKTPAEILEAYKKVKAEYEAIKLDIFGPAGTENDEIYESKSLLEVINNEIENQQDQISQFRRKASEIKKSAFIIPLNEVQILLRQGDLVNSKFYLDNSISETHPDKYAYEVTVLALKQLREKNPLFRRITNTNSSLISSHEEKPEFNANDTYKELLKIEKNYYEANIEYMQAKINNSDSIDSVKEKLAKARDKYYEFITNPKLEIQPELKPKAVYTFSSGDDSQEDPEAFLNPGNLILNFAKAHSLKTLMQLISDEKVK</sequence>
<keyword evidence="2" id="KW-0732">Signal</keyword>
<dbReference type="PROSITE" id="PS51257">
    <property type="entry name" value="PROKAR_LIPOPROTEIN"/>
    <property type="match status" value="1"/>
</dbReference>
<dbReference type="RefSeq" id="WP_305938200.1">
    <property type="nucleotide sequence ID" value="NZ_CP132191.1"/>
</dbReference>
<name>A0ABY9HBF5_9MOLU</name>